<dbReference type="PANTHER" id="PTHR23347">
    <property type="entry name" value="COLORECTAL MUTANT CANCER PROTEIN MCC PROTEIN -RELATED"/>
    <property type="match status" value="1"/>
</dbReference>
<evidence type="ECO:0000256" key="1">
    <source>
        <dbReference type="SAM" id="Coils"/>
    </source>
</evidence>
<dbReference type="EMBL" id="GDAI01001946">
    <property type="protein sequence ID" value="JAI15657.1"/>
    <property type="molecule type" value="mRNA"/>
</dbReference>
<name>A0A0K8TMS7_TABBR</name>
<proteinExistence type="evidence at transcript level"/>
<evidence type="ECO:0000313" key="3">
    <source>
        <dbReference type="EMBL" id="JAI15657.1"/>
    </source>
</evidence>
<feature type="domain" description="Harmonin-binding protein USHBP1 PDZ-binding" evidence="2">
    <location>
        <begin position="284"/>
        <end position="347"/>
    </location>
</feature>
<feature type="coiled-coil region" evidence="1">
    <location>
        <begin position="516"/>
        <end position="543"/>
    </location>
</feature>
<organism evidence="3">
    <name type="scientific">Tabanus bromius</name>
    <name type="common">Band-eyed brown horse fly</name>
    <dbReference type="NCBI Taxonomy" id="304241"/>
    <lineage>
        <taxon>Eukaryota</taxon>
        <taxon>Metazoa</taxon>
        <taxon>Ecdysozoa</taxon>
        <taxon>Arthropoda</taxon>
        <taxon>Hexapoda</taxon>
        <taxon>Insecta</taxon>
        <taxon>Pterygota</taxon>
        <taxon>Neoptera</taxon>
        <taxon>Endopterygota</taxon>
        <taxon>Diptera</taxon>
        <taxon>Brachycera</taxon>
        <taxon>Tabanomorpha</taxon>
        <taxon>Tabanoidea</taxon>
        <taxon>Tabanidae</taxon>
        <taxon>Tabanus</taxon>
    </lineage>
</organism>
<reference evidence="3" key="1">
    <citation type="journal article" date="2015" name="Insect Biochem. Mol. Biol.">
        <title>An insight into the sialome of the horse fly, Tabanus bromius.</title>
        <authorList>
            <person name="Ribeiro J.M."/>
            <person name="Kazimirova M."/>
            <person name="Takac P."/>
            <person name="Andersen J.F."/>
            <person name="Francischetti I.M."/>
        </authorList>
    </citation>
    <scope>NUCLEOTIDE SEQUENCE</scope>
</reference>
<dbReference type="AlphaFoldDB" id="A0A0K8TMS7"/>
<dbReference type="InterPro" id="IPR040171">
    <property type="entry name" value="USBP1-like"/>
</dbReference>
<feature type="coiled-coil region" evidence="1">
    <location>
        <begin position="1"/>
        <end position="35"/>
    </location>
</feature>
<keyword evidence="1" id="KW-0175">Coiled coil</keyword>
<dbReference type="Pfam" id="PF10506">
    <property type="entry name" value="USHBP1_PDZ-bd"/>
    <property type="match status" value="1"/>
</dbReference>
<sequence length="577" mass="66004">ISTLTQKLRDIDRERNQLRKKLDEVLAEKERCEMRMEVMVTAHESRITEMHCVIAELKKKLETKINSIILEENDLDESDLSYQEASHGHSDNVDRITDCETELIDMKVELKCDVNFTADKNQIELLQEEVFRLKSQIAYLESHIANKENVIDGQNSSISPTYVDETEKSDIPTYAPDIINCLAQNESIKNKSTNQSEIVNKYLLPAEEQAKGINVNTNLAIPKMAARVKLRKTIEQSYGEECNQLTNDAQIVEKTEEIVSSTPVSEVFKRSIKSPTQLHDEIQRLHRKVEHLKSKNSIISSTFEECKQHCEHLYLLCGKYESNATALQLALNYSDRAIEAYDVMLALLETKLAVLKENSGSAKESRKNVEVVARHLLDKLESEKNANENSLGPWQNTFCINNSKQLQPWTSQDDDRLRSHVSKLKGKRSAAQNTVVAFESPFYNKRDSLDSSGTYDSSSGPLNMDSMLSEETKPNSYFHALNIQRKLIDALGRESLLKKKVQALIASSSKANDERYIQVQNSISELQKEKRRLLQLLDQQKTDYQSKVTYLERKLEEMLARFEEKKCSSEMVPETTL</sequence>
<protein>
    <recommendedName>
        <fullName evidence="2">Harmonin-binding protein USHBP1 PDZ-binding domain-containing protein</fullName>
    </recommendedName>
</protein>
<evidence type="ECO:0000259" key="2">
    <source>
        <dbReference type="Pfam" id="PF10506"/>
    </source>
</evidence>
<accession>A0A0K8TMS7</accession>
<dbReference type="PANTHER" id="PTHR23347:SF6">
    <property type="entry name" value="FI17904P1"/>
    <property type="match status" value="1"/>
</dbReference>
<dbReference type="InterPro" id="IPR019536">
    <property type="entry name" value="USHBP1_PDZ-bd"/>
</dbReference>
<feature type="non-terminal residue" evidence="3">
    <location>
        <position position="1"/>
    </location>
</feature>